<keyword evidence="10" id="KW-1185">Reference proteome</keyword>
<sequence>MQSSFFISGQYVDILNRTVFPANIQVENGKILSVEKVEKADDHYILPGFIDAHIHIESSMLVPTEFAAIAVKHGTVATVSDPHEIANVCGIAGVDYMIENAGHSPLKFNFGAPSCVPATTFETAGAVIDSNDIKALLQRKEIKYLTEMMNFPGVLFEDREVMLKIAAAKALGKPVDGHAPGLRGKDAFRYAAAGITTDHECVSIEEANDKLAAGMNILIREGSAAKNYTALAPLLKSHPGKIMFCSDDKHPDELCKGHINLLVKRAVAEGYDLFNVLYASCILPVLHYGLDVGYLLEGQAADFIVVKDLKEFEIEQVYIDGSLIVENNKSFIETTPVKPINHFSISPLKQEDFQLKSKDRNAETASCKIIDALDGQLITNASEAILKVADGNIITDIRQDVLKIGVVNRYNSAPVSMGFIRNFGLQRGAIASSVAHDSHNIVFVGVDDNAICEAVNAIIDCKGGISICDGTATDVMPLPVAGLMSDKDAFTAAAQYEKMDKAAKALGSKLTAPFMTLSFMALPVIPSLKITDKGLFDVDRFDFVTL</sequence>
<evidence type="ECO:0000256" key="4">
    <source>
        <dbReference type="ARBA" id="ARBA00023211"/>
    </source>
</evidence>
<evidence type="ECO:0000256" key="2">
    <source>
        <dbReference type="ARBA" id="ARBA00012782"/>
    </source>
</evidence>
<comment type="caution">
    <text evidence="9">The sequence shown here is derived from an EMBL/GenBank/DDBJ whole genome shotgun (WGS) entry which is preliminary data.</text>
</comment>
<dbReference type="Proteomes" id="UP000323632">
    <property type="component" value="Unassembled WGS sequence"/>
</dbReference>
<proteinExistence type="inferred from homology"/>
<dbReference type="SUPFAM" id="SSF51338">
    <property type="entry name" value="Composite domain of metallo-dependent hydrolases"/>
    <property type="match status" value="1"/>
</dbReference>
<evidence type="ECO:0000259" key="7">
    <source>
        <dbReference type="Pfam" id="PF01979"/>
    </source>
</evidence>
<dbReference type="AlphaFoldDB" id="A0A5M6CNL9"/>
<dbReference type="RefSeq" id="WP_150031220.1">
    <property type="nucleotide sequence ID" value="NZ_VWSH01000001.1"/>
</dbReference>
<dbReference type="InterPro" id="IPR006679">
    <property type="entry name" value="Adenine_deam"/>
</dbReference>
<evidence type="ECO:0000256" key="5">
    <source>
        <dbReference type="ARBA" id="ARBA00047720"/>
    </source>
</evidence>
<comment type="cofactor">
    <cofactor evidence="6">
        <name>Mn(2+)</name>
        <dbReference type="ChEBI" id="CHEBI:29035"/>
    </cofactor>
</comment>
<dbReference type="NCBIfam" id="TIGR01178">
    <property type="entry name" value="ade"/>
    <property type="match status" value="1"/>
</dbReference>
<accession>A0A5M6CNL9</accession>
<evidence type="ECO:0000313" key="10">
    <source>
        <dbReference type="Proteomes" id="UP000323632"/>
    </source>
</evidence>
<comment type="similarity">
    <text evidence="1 6">Belongs to the metallo-dependent hydrolases superfamily. Adenine deaminase family.</text>
</comment>
<dbReference type="InterPro" id="IPR011059">
    <property type="entry name" value="Metal-dep_hydrolase_composite"/>
</dbReference>
<dbReference type="InterPro" id="IPR032466">
    <property type="entry name" value="Metal_Hydrolase"/>
</dbReference>
<dbReference type="GO" id="GO:0006146">
    <property type="term" value="P:adenine catabolic process"/>
    <property type="evidence" value="ECO:0007669"/>
    <property type="project" value="InterPro"/>
</dbReference>
<evidence type="ECO:0000256" key="3">
    <source>
        <dbReference type="ARBA" id="ARBA00022801"/>
    </source>
</evidence>
<dbReference type="EC" id="3.5.4.2" evidence="2 6"/>
<evidence type="ECO:0000256" key="1">
    <source>
        <dbReference type="ARBA" id="ARBA00006773"/>
    </source>
</evidence>
<dbReference type="Gene3D" id="2.30.40.10">
    <property type="entry name" value="Urease, subunit C, domain 1"/>
    <property type="match status" value="1"/>
</dbReference>
<name>A0A5M6CNL9_9BACT</name>
<dbReference type="Pfam" id="PF01979">
    <property type="entry name" value="Amidohydro_1"/>
    <property type="match status" value="1"/>
</dbReference>
<comment type="catalytic activity">
    <reaction evidence="5 6">
        <text>adenine + H2O + H(+) = hypoxanthine + NH4(+)</text>
        <dbReference type="Rhea" id="RHEA:23688"/>
        <dbReference type="ChEBI" id="CHEBI:15377"/>
        <dbReference type="ChEBI" id="CHEBI:15378"/>
        <dbReference type="ChEBI" id="CHEBI:16708"/>
        <dbReference type="ChEBI" id="CHEBI:17368"/>
        <dbReference type="ChEBI" id="CHEBI:28938"/>
        <dbReference type="EC" id="3.5.4.2"/>
    </reaction>
</comment>
<dbReference type="EMBL" id="VWSH01000001">
    <property type="protein sequence ID" value="KAA5536643.1"/>
    <property type="molecule type" value="Genomic_DNA"/>
</dbReference>
<dbReference type="SUPFAM" id="SSF51556">
    <property type="entry name" value="Metallo-dependent hydrolases"/>
    <property type="match status" value="1"/>
</dbReference>
<organism evidence="9 10">
    <name type="scientific">Taibaiella lutea</name>
    <dbReference type="NCBI Taxonomy" id="2608001"/>
    <lineage>
        <taxon>Bacteria</taxon>
        <taxon>Pseudomonadati</taxon>
        <taxon>Bacteroidota</taxon>
        <taxon>Chitinophagia</taxon>
        <taxon>Chitinophagales</taxon>
        <taxon>Chitinophagaceae</taxon>
        <taxon>Taibaiella</taxon>
    </lineage>
</organism>
<reference evidence="9 10" key="1">
    <citation type="submission" date="2019-09" db="EMBL/GenBank/DDBJ databases">
        <title>Genome sequence and assembly of Taibaiella sp.</title>
        <authorList>
            <person name="Chhetri G."/>
        </authorList>
    </citation>
    <scope>NUCLEOTIDE SEQUENCE [LARGE SCALE GENOMIC DNA]</scope>
    <source>
        <strain evidence="9 10">KVB11</strain>
    </source>
</reference>
<evidence type="ECO:0000259" key="8">
    <source>
        <dbReference type="Pfam" id="PF13382"/>
    </source>
</evidence>
<gene>
    <name evidence="6 9" type="primary">ade</name>
    <name evidence="9" type="ORF">F0919_02945</name>
</gene>
<keyword evidence="4 6" id="KW-0464">Manganese</keyword>
<dbReference type="Gene3D" id="3.20.20.140">
    <property type="entry name" value="Metal-dependent hydrolases"/>
    <property type="match status" value="1"/>
</dbReference>
<dbReference type="PANTHER" id="PTHR11113">
    <property type="entry name" value="N-ACETYLGLUCOSAMINE-6-PHOSPHATE DEACETYLASE"/>
    <property type="match status" value="1"/>
</dbReference>
<evidence type="ECO:0000313" key="9">
    <source>
        <dbReference type="EMBL" id="KAA5536643.1"/>
    </source>
</evidence>
<feature type="domain" description="Adenine deaminase C-terminal" evidence="8">
    <location>
        <begin position="376"/>
        <end position="541"/>
    </location>
</feature>
<protein>
    <recommendedName>
        <fullName evidence="2 6">Adenine deaminase</fullName>
        <shortName evidence="6">Adenase</shortName>
        <shortName evidence="6">Adenine aminase</shortName>
        <ecNumber evidence="2 6">3.5.4.2</ecNumber>
    </recommendedName>
</protein>
<dbReference type="InterPro" id="IPR026912">
    <property type="entry name" value="Adenine_deam_C"/>
</dbReference>
<dbReference type="PANTHER" id="PTHR11113:SF2">
    <property type="entry name" value="ADENINE DEAMINASE"/>
    <property type="match status" value="1"/>
</dbReference>
<dbReference type="HAMAP" id="MF_01518">
    <property type="entry name" value="Adenine_deamin"/>
    <property type="match status" value="1"/>
</dbReference>
<dbReference type="CDD" id="cd01295">
    <property type="entry name" value="AdeC"/>
    <property type="match status" value="1"/>
</dbReference>
<feature type="domain" description="Amidohydrolase-related" evidence="7">
    <location>
        <begin position="44"/>
        <end position="323"/>
    </location>
</feature>
<dbReference type="GO" id="GO:0000034">
    <property type="term" value="F:adenine deaminase activity"/>
    <property type="evidence" value="ECO:0007669"/>
    <property type="project" value="UniProtKB-UniRule"/>
</dbReference>
<dbReference type="InterPro" id="IPR006680">
    <property type="entry name" value="Amidohydro-rel"/>
</dbReference>
<dbReference type="Pfam" id="PF13382">
    <property type="entry name" value="Adenine_deam_C"/>
    <property type="match status" value="1"/>
</dbReference>
<keyword evidence="3 6" id="KW-0378">Hydrolase</keyword>
<evidence type="ECO:0000256" key="6">
    <source>
        <dbReference type="HAMAP-Rule" id="MF_01518"/>
    </source>
</evidence>